<keyword evidence="1" id="KW-0808">Transferase</keyword>
<dbReference type="EMBL" id="MTKS01000099">
    <property type="protein sequence ID" value="RWX51675.1"/>
    <property type="molecule type" value="Genomic_DNA"/>
</dbReference>
<evidence type="ECO:0000313" key="2">
    <source>
        <dbReference type="Proteomes" id="UP000288892"/>
    </source>
</evidence>
<reference evidence="1 2" key="1">
    <citation type="submission" date="2017-01" db="EMBL/GenBank/DDBJ databases">
        <title>The cable genome- insights into the physiology and evolution of filamentous bacteria capable of sulfide oxidation via long distance electron transfer.</title>
        <authorList>
            <person name="Schreiber L."/>
            <person name="Bjerg J.T."/>
            <person name="Boggild A."/>
            <person name="Van De Vossenberg J."/>
            <person name="Meysman F."/>
            <person name="Nielsen L.P."/>
            <person name="Schramm A."/>
            <person name="Kjeldsen K.U."/>
        </authorList>
    </citation>
    <scope>NUCLEOTIDE SEQUENCE [LARGE SCALE GENOMIC DNA]</scope>
    <source>
        <strain evidence="1">A5</strain>
    </source>
</reference>
<dbReference type="AlphaFoldDB" id="A0A444JF17"/>
<protein>
    <submittedName>
        <fullName evidence="1">Putative nucleotidyltransferase</fullName>
    </submittedName>
</protein>
<sequence length="154" mass="17488">MELFAEFSQLVKELNREQVDYALCGGLAMAVYAFPRATLDIDILIEPESLEKTKRVAKRLGFDFDVGLMRLSGDAIQIYRLTKILPDEGDTLMLDMLLVTPEMETVWESRQRVAWEGGELPVVSPRGLIELKSKRLSGQDQDDIINLRSILDED</sequence>
<evidence type="ECO:0000313" key="1">
    <source>
        <dbReference type="EMBL" id="RWX51675.1"/>
    </source>
</evidence>
<gene>
    <name evidence="1" type="ORF">VU01_10993</name>
</gene>
<dbReference type="GO" id="GO:0016740">
    <property type="term" value="F:transferase activity"/>
    <property type="evidence" value="ECO:0007669"/>
    <property type="project" value="UniProtKB-KW"/>
</dbReference>
<dbReference type="Gene3D" id="3.30.460.40">
    <property type="match status" value="1"/>
</dbReference>
<accession>A0A444JF17</accession>
<dbReference type="InterPro" id="IPR043519">
    <property type="entry name" value="NT_sf"/>
</dbReference>
<keyword evidence="2" id="KW-1185">Reference proteome</keyword>
<comment type="caution">
    <text evidence="1">The sequence shown here is derived from an EMBL/GenBank/DDBJ whole genome shotgun (WGS) entry which is preliminary data.</text>
</comment>
<proteinExistence type="predicted"/>
<dbReference type="Proteomes" id="UP000288892">
    <property type="component" value="Unassembled WGS sequence"/>
</dbReference>
<organism evidence="1 2">
    <name type="scientific">Candidatus Electrothrix marina</name>
    <dbReference type="NCBI Taxonomy" id="1859130"/>
    <lineage>
        <taxon>Bacteria</taxon>
        <taxon>Pseudomonadati</taxon>
        <taxon>Thermodesulfobacteriota</taxon>
        <taxon>Desulfobulbia</taxon>
        <taxon>Desulfobulbales</taxon>
        <taxon>Desulfobulbaceae</taxon>
        <taxon>Candidatus Electrothrix</taxon>
    </lineage>
</organism>
<dbReference type="SUPFAM" id="SSF81301">
    <property type="entry name" value="Nucleotidyltransferase"/>
    <property type="match status" value="1"/>
</dbReference>
<name>A0A444JF17_9BACT</name>